<keyword evidence="8" id="KW-0270">Exopolysaccharide synthesis</keyword>
<comment type="caution">
    <text evidence="11">The sequence shown here is derived from an EMBL/GenBank/DDBJ whole genome shotgun (WGS) entry which is preliminary data.</text>
</comment>
<dbReference type="GO" id="GO:0000271">
    <property type="term" value="P:polysaccharide biosynthetic process"/>
    <property type="evidence" value="ECO:0007669"/>
    <property type="project" value="UniProtKB-KW"/>
</dbReference>
<evidence type="ECO:0000256" key="6">
    <source>
        <dbReference type="ARBA" id="ARBA00022989"/>
    </source>
</evidence>
<reference evidence="11 12" key="1">
    <citation type="submission" date="2015-03" db="EMBL/GenBank/DDBJ databases">
        <authorList>
            <person name="Hassan Y.I."/>
            <person name="Lepp D."/>
            <person name="Li X.-Z."/>
            <person name="Zhou T."/>
        </authorList>
    </citation>
    <scope>NUCLEOTIDE SEQUENCE [LARGE SCALE GENOMIC DNA]</scope>
    <source>
        <strain evidence="11 12">BD-c194</strain>
    </source>
</reference>
<evidence type="ECO:0000256" key="9">
    <source>
        <dbReference type="SAM" id="Phobius"/>
    </source>
</evidence>
<keyword evidence="12" id="KW-1185">Reference proteome</keyword>
<dbReference type="GO" id="GO:0016780">
    <property type="term" value="F:phosphotransferase activity, for other substituted phosphate groups"/>
    <property type="evidence" value="ECO:0007669"/>
    <property type="project" value="TreeGrafter"/>
</dbReference>
<comment type="subcellular location">
    <subcellularLocation>
        <location evidence="1">Cell membrane</location>
    </subcellularLocation>
</comment>
<evidence type="ECO:0000256" key="4">
    <source>
        <dbReference type="ARBA" id="ARBA00022679"/>
    </source>
</evidence>
<organism evidence="11 12">
    <name type="scientific">Devosia geojensis</name>
    <dbReference type="NCBI Taxonomy" id="443610"/>
    <lineage>
        <taxon>Bacteria</taxon>
        <taxon>Pseudomonadati</taxon>
        <taxon>Pseudomonadota</taxon>
        <taxon>Alphaproteobacteria</taxon>
        <taxon>Hyphomicrobiales</taxon>
        <taxon>Devosiaceae</taxon>
        <taxon>Devosia</taxon>
    </lineage>
</organism>
<feature type="transmembrane region" description="Helical" evidence="9">
    <location>
        <begin position="37"/>
        <end position="58"/>
    </location>
</feature>
<dbReference type="PANTHER" id="PTHR30576:SF4">
    <property type="entry name" value="UNDECAPRENYL-PHOSPHATE GALACTOSE PHOSPHOTRANSFERASE"/>
    <property type="match status" value="1"/>
</dbReference>
<keyword evidence="3" id="KW-1003">Cell membrane</keyword>
<keyword evidence="4 11" id="KW-0808">Transferase</keyword>
<evidence type="ECO:0000256" key="8">
    <source>
        <dbReference type="ARBA" id="ARBA00023169"/>
    </source>
</evidence>
<dbReference type="RefSeq" id="WP_046108776.1">
    <property type="nucleotide sequence ID" value="NZ_JZEX01000108.1"/>
</dbReference>
<feature type="domain" description="Bacterial sugar transferase" evidence="10">
    <location>
        <begin position="32"/>
        <end position="219"/>
    </location>
</feature>
<dbReference type="AlphaFoldDB" id="A0A0F5FT88"/>
<gene>
    <name evidence="11" type="ORF">VE25_11470</name>
</gene>
<evidence type="ECO:0000256" key="2">
    <source>
        <dbReference type="ARBA" id="ARBA00006464"/>
    </source>
</evidence>
<keyword evidence="7 9" id="KW-0472">Membrane</keyword>
<sequence length="224" mass="25594">MSHIEQISVAKTTSVLSESPRDRFSVSLLVAKRGIDILSACFLGLFFLPLIIALVLIVRADGGSAFYCQRRLGRDGREFRIWKLRSMVVDADRCLELHLADPAAREEWDRTQKLRKDPRVTPVGRLMRKYSLDELPQLWNVLNGDMSLVGPRPMLPEQRALYPGNACFRLRPGITGLWQVSDRHISSFAERARYDEQYVNELSLQLDMMILLRTISVVFRGTGC</sequence>
<dbReference type="OrthoDB" id="9808602at2"/>
<proteinExistence type="inferred from homology"/>
<evidence type="ECO:0000313" key="12">
    <source>
        <dbReference type="Proteomes" id="UP000033632"/>
    </source>
</evidence>
<dbReference type="STRING" id="443610.VE25_11470"/>
<evidence type="ECO:0000256" key="7">
    <source>
        <dbReference type="ARBA" id="ARBA00023136"/>
    </source>
</evidence>
<protein>
    <submittedName>
        <fullName evidence="11">Sugar transferase</fullName>
    </submittedName>
</protein>
<dbReference type="InterPro" id="IPR003362">
    <property type="entry name" value="Bact_transf"/>
</dbReference>
<dbReference type="PATRIC" id="fig|443610.3.peg.498"/>
<keyword evidence="5 9" id="KW-0812">Transmembrane</keyword>
<accession>A0A0F5FT88</accession>
<dbReference type="Pfam" id="PF02397">
    <property type="entry name" value="Bac_transf"/>
    <property type="match status" value="1"/>
</dbReference>
<dbReference type="GO" id="GO:0005886">
    <property type="term" value="C:plasma membrane"/>
    <property type="evidence" value="ECO:0007669"/>
    <property type="project" value="UniProtKB-SubCell"/>
</dbReference>
<dbReference type="EMBL" id="JZEX01000108">
    <property type="protein sequence ID" value="KKB11800.1"/>
    <property type="molecule type" value="Genomic_DNA"/>
</dbReference>
<name>A0A0F5FT88_9HYPH</name>
<evidence type="ECO:0000256" key="5">
    <source>
        <dbReference type="ARBA" id="ARBA00022692"/>
    </source>
</evidence>
<dbReference type="PANTHER" id="PTHR30576">
    <property type="entry name" value="COLANIC BIOSYNTHESIS UDP-GLUCOSE LIPID CARRIER TRANSFERASE"/>
    <property type="match status" value="1"/>
</dbReference>
<evidence type="ECO:0000256" key="3">
    <source>
        <dbReference type="ARBA" id="ARBA00022475"/>
    </source>
</evidence>
<comment type="similarity">
    <text evidence="2">Belongs to the bacterial sugar transferase family.</text>
</comment>
<dbReference type="Proteomes" id="UP000033632">
    <property type="component" value="Unassembled WGS sequence"/>
</dbReference>
<evidence type="ECO:0000259" key="10">
    <source>
        <dbReference type="Pfam" id="PF02397"/>
    </source>
</evidence>
<evidence type="ECO:0000313" key="11">
    <source>
        <dbReference type="EMBL" id="KKB11800.1"/>
    </source>
</evidence>
<keyword evidence="6 9" id="KW-1133">Transmembrane helix</keyword>
<evidence type="ECO:0000256" key="1">
    <source>
        <dbReference type="ARBA" id="ARBA00004236"/>
    </source>
</evidence>